<dbReference type="InterPro" id="IPR041492">
    <property type="entry name" value="HAD_2"/>
</dbReference>
<dbReference type="Gene3D" id="3.40.50.1000">
    <property type="entry name" value="HAD superfamily/HAD-like"/>
    <property type="match status" value="1"/>
</dbReference>
<dbReference type="InterPro" id="IPR023198">
    <property type="entry name" value="PGP-like_dom2"/>
</dbReference>
<dbReference type="InterPro" id="IPR050155">
    <property type="entry name" value="HAD-like_hydrolase_sf"/>
</dbReference>
<dbReference type="AlphaFoldDB" id="A0A1X6Y8X7"/>
<comment type="similarity">
    <text evidence="3">Belongs to the HAD-like hydrolase superfamily. CbbY/CbbZ/Gph/YieH family.</text>
</comment>
<dbReference type="EMBL" id="FWFY01000001">
    <property type="protein sequence ID" value="SLN14388.1"/>
    <property type="molecule type" value="Genomic_DNA"/>
</dbReference>
<dbReference type="SFLD" id="SFLDG01129">
    <property type="entry name" value="C1.5:_HAD__Beta-PGM__Phosphata"/>
    <property type="match status" value="1"/>
</dbReference>
<sequence length="216" mass="22563">MNQKEGGPCAAVFDLDGTLIDSAPDMASAVNRAFVTHGLDATDPAVVAGLIGNGAHRLVADLLARQRIPAAPSDIEALTDAYLRCYAEAPVVSTTIYPYVAQDLAALKAAGWRLGICTNKPQALTHAVLAGLGIDHLFDAVRGADAVPTRKPDPGHLRAVIEALGVHRAVYVGDTEVDEATARAAGVPFRGVGWAAPGRLSMPEAERLARLSELLT</sequence>
<accession>A0A1X6Y8X7</accession>
<keyword evidence="6" id="KW-0378">Hydrolase</keyword>
<evidence type="ECO:0000313" key="5">
    <source>
        <dbReference type="EMBL" id="PSK87208.1"/>
    </source>
</evidence>
<dbReference type="OrthoDB" id="9793014at2"/>
<dbReference type="RefSeq" id="WP_085894524.1">
    <property type="nucleotide sequence ID" value="NZ_FWFY01000001.1"/>
</dbReference>
<evidence type="ECO:0000256" key="3">
    <source>
        <dbReference type="ARBA" id="ARBA00006171"/>
    </source>
</evidence>
<evidence type="ECO:0000256" key="1">
    <source>
        <dbReference type="ARBA" id="ARBA00000830"/>
    </source>
</evidence>
<comment type="catalytic activity">
    <reaction evidence="1">
        <text>2-phosphoglycolate + H2O = glycolate + phosphate</text>
        <dbReference type="Rhea" id="RHEA:14369"/>
        <dbReference type="ChEBI" id="CHEBI:15377"/>
        <dbReference type="ChEBI" id="CHEBI:29805"/>
        <dbReference type="ChEBI" id="CHEBI:43474"/>
        <dbReference type="ChEBI" id="CHEBI:58033"/>
        <dbReference type="EC" id="3.1.3.18"/>
    </reaction>
</comment>
<dbReference type="Pfam" id="PF13419">
    <property type="entry name" value="HAD_2"/>
    <property type="match status" value="1"/>
</dbReference>
<gene>
    <name evidence="6" type="primary">gph_2</name>
    <name evidence="5" type="ORF">CLV79_103257</name>
    <name evidence="6" type="ORF">LOS8367_00142</name>
</gene>
<dbReference type="SFLD" id="SFLDS00003">
    <property type="entry name" value="Haloacid_Dehalogenase"/>
    <property type="match status" value="1"/>
</dbReference>
<dbReference type="InterPro" id="IPR023214">
    <property type="entry name" value="HAD_sf"/>
</dbReference>
<keyword evidence="8" id="KW-1185">Reference proteome</keyword>
<name>A0A1X6Y8X7_9RHOB</name>
<evidence type="ECO:0000256" key="4">
    <source>
        <dbReference type="ARBA" id="ARBA00013078"/>
    </source>
</evidence>
<evidence type="ECO:0000313" key="7">
    <source>
        <dbReference type="Proteomes" id="UP000193495"/>
    </source>
</evidence>
<dbReference type="NCBIfam" id="TIGR01549">
    <property type="entry name" value="HAD-SF-IA-v1"/>
    <property type="match status" value="1"/>
</dbReference>
<dbReference type="Proteomes" id="UP000240624">
    <property type="component" value="Unassembled WGS sequence"/>
</dbReference>
<evidence type="ECO:0000256" key="2">
    <source>
        <dbReference type="ARBA" id="ARBA00004818"/>
    </source>
</evidence>
<dbReference type="Proteomes" id="UP000193495">
    <property type="component" value="Unassembled WGS sequence"/>
</dbReference>
<reference evidence="6 7" key="1">
    <citation type="submission" date="2017-03" db="EMBL/GenBank/DDBJ databases">
        <authorList>
            <person name="Afonso C.L."/>
            <person name="Miller P.J."/>
            <person name="Scott M.A."/>
            <person name="Spackman E."/>
            <person name="Goraichik I."/>
            <person name="Dimitrov K.M."/>
            <person name="Suarez D.L."/>
            <person name="Swayne D.E."/>
        </authorList>
    </citation>
    <scope>NUCLEOTIDE SEQUENCE [LARGE SCALE GENOMIC DNA]</scope>
    <source>
        <strain evidence="6 7">CECT 8367</strain>
    </source>
</reference>
<reference evidence="5 8" key="2">
    <citation type="submission" date="2018-03" db="EMBL/GenBank/DDBJ databases">
        <title>Genomic Encyclopedia of Archaeal and Bacterial Type Strains, Phase II (KMG-II): from individual species to whole genera.</title>
        <authorList>
            <person name="Goeker M."/>
        </authorList>
    </citation>
    <scope>NUCLEOTIDE SEQUENCE [LARGE SCALE GENOMIC DNA]</scope>
    <source>
        <strain evidence="5 8">DSM 29956</strain>
    </source>
</reference>
<dbReference type="InterPro" id="IPR006439">
    <property type="entry name" value="HAD-SF_hydro_IA"/>
</dbReference>
<protein>
    <recommendedName>
        <fullName evidence="4">phosphoglycolate phosphatase</fullName>
        <ecNumber evidence="4">3.1.3.18</ecNumber>
    </recommendedName>
</protein>
<dbReference type="EC" id="3.1.3.18" evidence="4"/>
<dbReference type="PRINTS" id="PR00413">
    <property type="entry name" value="HADHALOGNASE"/>
</dbReference>
<dbReference type="PANTHER" id="PTHR43434:SF1">
    <property type="entry name" value="PHOSPHOGLYCOLATE PHOSPHATASE"/>
    <property type="match status" value="1"/>
</dbReference>
<evidence type="ECO:0000313" key="8">
    <source>
        <dbReference type="Proteomes" id="UP000240624"/>
    </source>
</evidence>
<comment type="pathway">
    <text evidence="2">Organic acid metabolism; glycolate biosynthesis; glycolate from 2-phosphoglycolate: step 1/1.</text>
</comment>
<dbReference type="GO" id="GO:0005829">
    <property type="term" value="C:cytosol"/>
    <property type="evidence" value="ECO:0007669"/>
    <property type="project" value="TreeGrafter"/>
</dbReference>
<dbReference type="GO" id="GO:0008967">
    <property type="term" value="F:phosphoglycolate phosphatase activity"/>
    <property type="evidence" value="ECO:0007669"/>
    <property type="project" value="UniProtKB-EC"/>
</dbReference>
<dbReference type="Gene3D" id="1.10.150.240">
    <property type="entry name" value="Putative phosphatase, domain 2"/>
    <property type="match status" value="1"/>
</dbReference>
<proteinExistence type="inferred from homology"/>
<dbReference type="InterPro" id="IPR036412">
    <property type="entry name" value="HAD-like_sf"/>
</dbReference>
<dbReference type="PANTHER" id="PTHR43434">
    <property type="entry name" value="PHOSPHOGLYCOLATE PHOSPHATASE"/>
    <property type="match status" value="1"/>
</dbReference>
<evidence type="ECO:0000313" key="6">
    <source>
        <dbReference type="EMBL" id="SLN14388.1"/>
    </source>
</evidence>
<dbReference type="GO" id="GO:0006281">
    <property type="term" value="P:DNA repair"/>
    <property type="evidence" value="ECO:0007669"/>
    <property type="project" value="TreeGrafter"/>
</dbReference>
<dbReference type="SUPFAM" id="SSF56784">
    <property type="entry name" value="HAD-like"/>
    <property type="match status" value="1"/>
</dbReference>
<organism evidence="6 7">
    <name type="scientific">Limimaricola soesokkakensis</name>
    <dbReference type="NCBI Taxonomy" id="1343159"/>
    <lineage>
        <taxon>Bacteria</taxon>
        <taxon>Pseudomonadati</taxon>
        <taxon>Pseudomonadota</taxon>
        <taxon>Alphaproteobacteria</taxon>
        <taxon>Rhodobacterales</taxon>
        <taxon>Paracoccaceae</taxon>
        <taxon>Limimaricola</taxon>
    </lineage>
</organism>
<dbReference type="EMBL" id="PYGB01000003">
    <property type="protein sequence ID" value="PSK87208.1"/>
    <property type="molecule type" value="Genomic_DNA"/>
</dbReference>